<dbReference type="InterPro" id="IPR032135">
    <property type="entry name" value="DUF4817"/>
</dbReference>
<reference evidence="2" key="2">
    <citation type="submission" date="2018-07" db="EMBL/GenBank/DDBJ databases">
        <authorList>
            <person name="Mckenzie S.K."/>
            <person name="Kronauer D.J.C."/>
        </authorList>
    </citation>
    <scope>NUCLEOTIDE SEQUENCE</scope>
    <source>
        <strain evidence="2">Clonal line C1</strain>
    </source>
</reference>
<comment type="caution">
    <text evidence="2">The sequence shown here is derived from an EMBL/GenBank/DDBJ whole genome shotgun (WGS) entry which is preliminary data.</text>
</comment>
<dbReference type="EMBL" id="QOIP01000012">
    <property type="protein sequence ID" value="RLU16050.1"/>
    <property type="molecule type" value="Genomic_DNA"/>
</dbReference>
<proteinExistence type="predicted"/>
<dbReference type="OrthoDB" id="7699088at2759"/>
<dbReference type="AlphaFoldDB" id="A0A3L8D6K1"/>
<reference evidence="2" key="1">
    <citation type="journal article" date="2018" name="Genome Res.">
        <title>The genomic architecture and molecular evolution of ant odorant receptors.</title>
        <authorList>
            <person name="McKenzie S.K."/>
            <person name="Kronauer D.J.C."/>
        </authorList>
    </citation>
    <scope>NUCLEOTIDE SEQUENCE [LARGE SCALE GENOMIC DNA]</scope>
    <source>
        <strain evidence="2">Clonal line C1</strain>
    </source>
</reference>
<evidence type="ECO:0000313" key="2">
    <source>
        <dbReference type="EMBL" id="RLU16050.1"/>
    </source>
</evidence>
<organism evidence="2">
    <name type="scientific">Ooceraea biroi</name>
    <name type="common">Clonal raider ant</name>
    <name type="synonym">Cerapachys biroi</name>
    <dbReference type="NCBI Taxonomy" id="2015173"/>
    <lineage>
        <taxon>Eukaryota</taxon>
        <taxon>Metazoa</taxon>
        <taxon>Ecdysozoa</taxon>
        <taxon>Arthropoda</taxon>
        <taxon>Hexapoda</taxon>
        <taxon>Insecta</taxon>
        <taxon>Pterygota</taxon>
        <taxon>Neoptera</taxon>
        <taxon>Endopterygota</taxon>
        <taxon>Hymenoptera</taxon>
        <taxon>Apocrita</taxon>
        <taxon>Aculeata</taxon>
        <taxon>Formicoidea</taxon>
        <taxon>Formicidae</taxon>
        <taxon>Dorylinae</taxon>
        <taxon>Ooceraea</taxon>
    </lineage>
</organism>
<dbReference type="Proteomes" id="UP000279307">
    <property type="component" value="Chromosome 12"/>
</dbReference>
<gene>
    <name evidence="2" type="ORF">DMN91_011808</name>
</gene>
<accession>A0A3L8D6K1</accession>
<protein>
    <recommendedName>
        <fullName evidence="1">DUF4817 domain-containing protein</fullName>
    </recommendedName>
</protein>
<dbReference type="Pfam" id="PF16087">
    <property type="entry name" value="DUF4817"/>
    <property type="match status" value="1"/>
</dbReference>
<name>A0A3L8D6K1_OOCBI</name>
<evidence type="ECO:0000259" key="1">
    <source>
        <dbReference type="Pfam" id="PF16087"/>
    </source>
</evidence>
<feature type="domain" description="DUF4817" evidence="1">
    <location>
        <begin position="6"/>
        <end position="57"/>
    </location>
</feature>
<sequence>MEYEAREYRDMLIIYGECGQNARRAAQEYNVRFPDRRPIVYGVILRLLYRAEETGRLVPDRRLNVVAERRVRIVHNEEAIMRITNDNPEMSINYVIKSNGVKSGDLASQLIGPTHPIHLLPKVALMQGVNGHTRQVILEKLCIGLTCQSREHLEWV</sequence>